<feature type="non-terminal residue" evidence="1">
    <location>
        <position position="91"/>
    </location>
</feature>
<comment type="caution">
    <text evidence="1">The sequence shown here is derived from an EMBL/GenBank/DDBJ whole genome shotgun (WGS) entry which is preliminary data.</text>
</comment>
<evidence type="ECO:0000313" key="2">
    <source>
        <dbReference type="Proteomes" id="UP000789920"/>
    </source>
</evidence>
<dbReference type="Proteomes" id="UP000789920">
    <property type="component" value="Unassembled WGS sequence"/>
</dbReference>
<keyword evidence="2" id="KW-1185">Reference proteome</keyword>
<protein>
    <submittedName>
        <fullName evidence="1">13136_t:CDS:1</fullName>
    </submittedName>
</protein>
<organism evidence="1 2">
    <name type="scientific">Racocetra persica</name>
    <dbReference type="NCBI Taxonomy" id="160502"/>
    <lineage>
        <taxon>Eukaryota</taxon>
        <taxon>Fungi</taxon>
        <taxon>Fungi incertae sedis</taxon>
        <taxon>Mucoromycota</taxon>
        <taxon>Glomeromycotina</taxon>
        <taxon>Glomeromycetes</taxon>
        <taxon>Diversisporales</taxon>
        <taxon>Gigasporaceae</taxon>
        <taxon>Racocetra</taxon>
    </lineage>
</organism>
<sequence>YITIWMYTLTEVFGNSGGMGNMILFIINEKWKDNFDSLSGTSNSDSKNPKERSINSEHLTDRSDEYINNGDLQLSKIKVHETITIQAEDIN</sequence>
<feature type="non-terminal residue" evidence="1">
    <location>
        <position position="1"/>
    </location>
</feature>
<dbReference type="EMBL" id="CAJVQC010132534">
    <property type="protein sequence ID" value="CAG8841994.1"/>
    <property type="molecule type" value="Genomic_DNA"/>
</dbReference>
<reference evidence="1" key="1">
    <citation type="submission" date="2021-06" db="EMBL/GenBank/DDBJ databases">
        <authorList>
            <person name="Kallberg Y."/>
            <person name="Tangrot J."/>
            <person name="Rosling A."/>
        </authorList>
    </citation>
    <scope>NUCLEOTIDE SEQUENCE</scope>
    <source>
        <strain evidence="1">MA461A</strain>
    </source>
</reference>
<proteinExistence type="predicted"/>
<name>A0ACA9SJS5_9GLOM</name>
<gene>
    <name evidence="1" type="ORF">RPERSI_LOCUS32113</name>
</gene>
<accession>A0ACA9SJS5</accession>
<evidence type="ECO:0000313" key="1">
    <source>
        <dbReference type="EMBL" id="CAG8841994.1"/>
    </source>
</evidence>